<protein>
    <submittedName>
        <fullName evidence="1">Uncharacterized protein</fullName>
    </submittedName>
</protein>
<comment type="caution">
    <text evidence="1">The sequence shown here is derived from an EMBL/GenBank/DDBJ whole genome shotgun (WGS) entry which is preliminary data.</text>
</comment>
<accession>A0A5M3Q4I4</accession>
<evidence type="ECO:0000313" key="2">
    <source>
        <dbReference type="Proteomes" id="UP000387223"/>
    </source>
</evidence>
<dbReference type="Proteomes" id="UP000387223">
    <property type="component" value="Unassembled WGS sequence"/>
</dbReference>
<reference evidence="1 2" key="1">
    <citation type="journal article" date="2019" name="J. Gen. Appl. Microbiol.">
        <title>Aerobic degradation of cis-dichloroethene by the marine bacterium Marinobacter salsuginis strain 5N-3.</title>
        <authorList>
            <person name="Inoue Y."/>
            <person name="Fukunaga Y."/>
            <person name="Katsumata H."/>
            <person name="Ohji S."/>
            <person name="Hosoyama A."/>
            <person name="Mori K."/>
            <person name="Ando K."/>
        </authorList>
    </citation>
    <scope>NUCLEOTIDE SEQUENCE [LARGE SCALE GENOMIC DNA]</scope>
    <source>
        <strain evidence="1 2">NBRC 109114</strain>
    </source>
</reference>
<evidence type="ECO:0000313" key="1">
    <source>
        <dbReference type="EMBL" id="GBO89580.1"/>
    </source>
</evidence>
<gene>
    <name evidence="1" type="ORF">MSSD14B_32480</name>
</gene>
<sequence length="74" mass="8193">MPLKGLHKKPDPAAARQLEMIPVIIRNAVINKDGMIWPVFGRAPQQILLQTTPGNRAAPVAGFRNRQPGTNRTR</sequence>
<dbReference type="EMBL" id="BGZI01000024">
    <property type="protein sequence ID" value="GBO89580.1"/>
    <property type="molecule type" value="Genomic_DNA"/>
</dbReference>
<organism evidence="1 2">
    <name type="scientific">Marinobacter salsuginis</name>
    <dbReference type="NCBI Taxonomy" id="418719"/>
    <lineage>
        <taxon>Bacteria</taxon>
        <taxon>Pseudomonadati</taxon>
        <taxon>Pseudomonadota</taxon>
        <taxon>Gammaproteobacteria</taxon>
        <taxon>Pseudomonadales</taxon>
        <taxon>Marinobacteraceae</taxon>
        <taxon>Marinobacter</taxon>
    </lineage>
</organism>
<proteinExistence type="predicted"/>
<name>A0A5M3Q4I4_9GAMM</name>
<dbReference type="AlphaFoldDB" id="A0A5M3Q4I4"/>